<dbReference type="EMBL" id="JAFLRJ010000492">
    <property type="protein sequence ID" value="MBO0517081.1"/>
    <property type="molecule type" value="Genomic_DNA"/>
</dbReference>
<feature type="region of interest" description="Disordered" evidence="1">
    <location>
        <begin position="1"/>
        <end position="20"/>
    </location>
</feature>
<dbReference type="InterPro" id="IPR017853">
    <property type="entry name" value="GH"/>
</dbReference>
<evidence type="ECO:0000256" key="1">
    <source>
        <dbReference type="SAM" id="MobiDB-lite"/>
    </source>
</evidence>
<dbReference type="AlphaFoldDB" id="A0A939JI99"/>
<dbReference type="SUPFAM" id="SSF51445">
    <property type="entry name" value="(Trans)glycosidases"/>
    <property type="match status" value="1"/>
</dbReference>
<organism evidence="2 3">
    <name type="scientific">Streptomyces beijiangensis</name>
    <dbReference type="NCBI Taxonomy" id="163361"/>
    <lineage>
        <taxon>Bacteria</taxon>
        <taxon>Bacillati</taxon>
        <taxon>Actinomycetota</taxon>
        <taxon>Actinomycetes</taxon>
        <taxon>Kitasatosporales</taxon>
        <taxon>Streptomycetaceae</taxon>
        <taxon>Streptomyces</taxon>
    </lineage>
</organism>
<proteinExistence type="predicted"/>
<evidence type="ECO:0000313" key="2">
    <source>
        <dbReference type="EMBL" id="MBO0517081.1"/>
    </source>
</evidence>
<reference evidence="2" key="1">
    <citation type="submission" date="2021-03" db="EMBL/GenBank/DDBJ databases">
        <title>Streptomyces poriferae sp. nov., a novel marine sponge-derived Actinobacteria species with anti-MRSA activity.</title>
        <authorList>
            <person name="Sandoval-Powers M."/>
            <person name="Kralova S."/>
            <person name="Nguyen G.-S."/>
            <person name="Fawwal D."/>
            <person name="Degnes K."/>
            <person name="Klinkenberg G."/>
            <person name="Sletta H."/>
            <person name="Wentzel A."/>
            <person name="Liles M.R."/>
        </authorList>
    </citation>
    <scope>NUCLEOTIDE SEQUENCE</scope>
    <source>
        <strain evidence="2">DSM 41794</strain>
    </source>
</reference>
<evidence type="ECO:0008006" key="4">
    <source>
        <dbReference type="Google" id="ProtNLM"/>
    </source>
</evidence>
<dbReference type="Gene3D" id="3.20.20.80">
    <property type="entry name" value="Glycosidases"/>
    <property type="match status" value="1"/>
</dbReference>
<sequence length="348" mass="38088">MRRHGINYDTGFTPMGPESSRTEFDAATVRSEMRIIAEELHCDAVRVSGGDPERLTVAAEAAAAAGLEVWFAPFPCNLPAEELLSVLTECADRAETLRRAGAEVVCVTGCEITLFNPGFLAGDDLMARITALTTADHTWYGTQLPAILAEFSTFMAKVAAAVRPRFGGRITYASGPWEHIDWTPFDIVGVDAYRAAYNKSSYREEIRGHFAHGKPVAATEFGCCAYEGAGDKGGTGWDIVDHEAKPPALDGDYVRDESEQSRYLTELLTVFEEEGLDAAFWFTFAGYGAPHRAGDPRHDLDLATYGVVKMLEPGGKGVAHPDMDWEPKEVFGTMAELYGRHVPRDLRP</sequence>
<keyword evidence="3" id="KW-1185">Reference proteome</keyword>
<name>A0A939JI99_9ACTN</name>
<dbReference type="Proteomes" id="UP000664167">
    <property type="component" value="Unassembled WGS sequence"/>
</dbReference>
<dbReference type="RefSeq" id="WP_206968942.1">
    <property type="nucleotide sequence ID" value="NZ_BAAAJJ010000001.1"/>
</dbReference>
<gene>
    <name evidence="2" type="ORF">J0695_35760</name>
</gene>
<evidence type="ECO:0000313" key="3">
    <source>
        <dbReference type="Proteomes" id="UP000664167"/>
    </source>
</evidence>
<comment type="caution">
    <text evidence="2">The sequence shown here is derived from an EMBL/GenBank/DDBJ whole genome shotgun (WGS) entry which is preliminary data.</text>
</comment>
<protein>
    <recommendedName>
        <fullName evidence="4">Abortive infection protein</fullName>
    </recommendedName>
</protein>
<accession>A0A939JI99</accession>